<sequence>EVVEDEQHQQQEDVTEVSNNAAVSEQAETMMVGKRKIKTKKRKI</sequence>
<reference evidence="2 3" key="1">
    <citation type="journal article" date="2018" name="Front. Plant Sci.">
        <title>Red Clover (Trifolium pratense) and Zigzag Clover (T. medium) - A Picture of Genomic Similarities and Differences.</title>
        <authorList>
            <person name="Dluhosova J."/>
            <person name="Istvanek J."/>
            <person name="Nedelnik J."/>
            <person name="Repkova J."/>
        </authorList>
    </citation>
    <scope>NUCLEOTIDE SEQUENCE [LARGE SCALE GENOMIC DNA]</scope>
    <source>
        <strain evidence="3">cv. 10/8</strain>
        <tissue evidence="2">Leaf</tissue>
    </source>
</reference>
<evidence type="ECO:0000313" key="3">
    <source>
        <dbReference type="Proteomes" id="UP000265520"/>
    </source>
</evidence>
<dbReference type="Proteomes" id="UP000265520">
    <property type="component" value="Unassembled WGS sequence"/>
</dbReference>
<comment type="caution">
    <text evidence="2">The sequence shown here is derived from an EMBL/GenBank/DDBJ whole genome shotgun (WGS) entry which is preliminary data.</text>
</comment>
<dbReference type="AlphaFoldDB" id="A0A392TEG7"/>
<feature type="compositionally biased region" description="Polar residues" evidence="1">
    <location>
        <begin position="18"/>
        <end position="27"/>
    </location>
</feature>
<keyword evidence="3" id="KW-1185">Reference proteome</keyword>
<organism evidence="2 3">
    <name type="scientific">Trifolium medium</name>
    <dbReference type="NCBI Taxonomy" id="97028"/>
    <lineage>
        <taxon>Eukaryota</taxon>
        <taxon>Viridiplantae</taxon>
        <taxon>Streptophyta</taxon>
        <taxon>Embryophyta</taxon>
        <taxon>Tracheophyta</taxon>
        <taxon>Spermatophyta</taxon>
        <taxon>Magnoliopsida</taxon>
        <taxon>eudicotyledons</taxon>
        <taxon>Gunneridae</taxon>
        <taxon>Pentapetalae</taxon>
        <taxon>rosids</taxon>
        <taxon>fabids</taxon>
        <taxon>Fabales</taxon>
        <taxon>Fabaceae</taxon>
        <taxon>Papilionoideae</taxon>
        <taxon>50 kb inversion clade</taxon>
        <taxon>NPAAA clade</taxon>
        <taxon>Hologalegina</taxon>
        <taxon>IRL clade</taxon>
        <taxon>Trifolieae</taxon>
        <taxon>Trifolium</taxon>
    </lineage>
</organism>
<feature type="compositionally biased region" description="Basic residues" evidence="1">
    <location>
        <begin position="33"/>
        <end position="44"/>
    </location>
</feature>
<accession>A0A392TEG7</accession>
<protein>
    <submittedName>
        <fullName evidence="2">Uncharacterized protein</fullName>
    </submittedName>
</protein>
<evidence type="ECO:0000256" key="1">
    <source>
        <dbReference type="SAM" id="MobiDB-lite"/>
    </source>
</evidence>
<name>A0A392TEG7_9FABA</name>
<proteinExistence type="predicted"/>
<dbReference type="EMBL" id="LXQA010565057">
    <property type="protein sequence ID" value="MCI59519.1"/>
    <property type="molecule type" value="Genomic_DNA"/>
</dbReference>
<feature type="non-terminal residue" evidence="2">
    <location>
        <position position="1"/>
    </location>
</feature>
<feature type="compositionally biased region" description="Basic and acidic residues" evidence="1">
    <location>
        <begin position="1"/>
        <end position="11"/>
    </location>
</feature>
<evidence type="ECO:0000313" key="2">
    <source>
        <dbReference type="EMBL" id="MCI59519.1"/>
    </source>
</evidence>
<feature type="region of interest" description="Disordered" evidence="1">
    <location>
        <begin position="1"/>
        <end position="44"/>
    </location>
</feature>